<dbReference type="GO" id="GO:0016020">
    <property type="term" value="C:membrane"/>
    <property type="evidence" value="ECO:0007669"/>
    <property type="project" value="UniProtKB-SubCell"/>
</dbReference>
<evidence type="ECO:0000313" key="7">
    <source>
        <dbReference type="EMBL" id="KAE8722409.1"/>
    </source>
</evidence>
<keyword evidence="2" id="KW-0813">Transport</keyword>
<evidence type="ECO:0000256" key="5">
    <source>
        <dbReference type="ARBA" id="ARBA00023136"/>
    </source>
</evidence>
<dbReference type="PANTHER" id="PTHR23505:SF78">
    <property type="entry name" value="MAJOR FACILITATOR SUPERFAMILY PROTEIN"/>
    <property type="match status" value="1"/>
</dbReference>
<dbReference type="AlphaFoldDB" id="A0A6A3C5U5"/>
<dbReference type="InterPro" id="IPR044770">
    <property type="entry name" value="MFS_spinster-like"/>
</dbReference>
<evidence type="ECO:0000256" key="3">
    <source>
        <dbReference type="ARBA" id="ARBA00022692"/>
    </source>
</evidence>
<evidence type="ECO:0000313" key="8">
    <source>
        <dbReference type="Proteomes" id="UP000436088"/>
    </source>
</evidence>
<evidence type="ECO:0000256" key="6">
    <source>
        <dbReference type="SAM" id="Phobius"/>
    </source>
</evidence>
<keyword evidence="5 6" id="KW-0472">Membrane</keyword>
<dbReference type="Proteomes" id="UP000436088">
    <property type="component" value="Unassembled WGS sequence"/>
</dbReference>
<dbReference type="SUPFAM" id="SSF103473">
    <property type="entry name" value="MFS general substrate transporter"/>
    <property type="match status" value="1"/>
</dbReference>
<keyword evidence="8" id="KW-1185">Reference proteome</keyword>
<name>A0A6A3C5U5_HIBSY</name>
<feature type="transmembrane region" description="Helical" evidence="6">
    <location>
        <begin position="216"/>
        <end position="238"/>
    </location>
</feature>
<comment type="subcellular location">
    <subcellularLocation>
        <location evidence="1">Membrane</location>
        <topology evidence="1">Multi-pass membrane protein</topology>
    </subcellularLocation>
</comment>
<dbReference type="PANTHER" id="PTHR23505">
    <property type="entry name" value="SPINSTER"/>
    <property type="match status" value="1"/>
</dbReference>
<proteinExistence type="predicted"/>
<feature type="transmembrane region" description="Helical" evidence="6">
    <location>
        <begin position="250"/>
        <end position="271"/>
    </location>
</feature>
<organism evidence="7 8">
    <name type="scientific">Hibiscus syriacus</name>
    <name type="common">Rose of Sharon</name>
    <dbReference type="NCBI Taxonomy" id="106335"/>
    <lineage>
        <taxon>Eukaryota</taxon>
        <taxon>Viridiplantae</taxon>
        <taxon>Streptophyta</taxon>
        <taxon>Embryophyta</taxon>
        <taxon>Tracheophyta</taxon>
        <taxon>Spermatophyta</taxon>
        <taxon>Magnoliopsida</taxon>
        <taxon>eudicotyledons</taxon>
        <taxon>Gunneridae</taxon>
        <taxon>Pentapetalae</taxon>
        <taxon>rosids</taxon>
        <taxon>malvids</taxon>
        <taxon>Malvales</taxon>
        <taxon>Malvaceae</taxon>
        <taxon>Malvoideae</taxon>
        <taxon>Hibiscus</taxon>
    </lineage>
</organism>
<comment type="caution">
    <text evidence="7">The sequence shown here is derived from an EMBL/GenBank/DDBJ whole genome shotgun (WGS) entry which is preliminary data.</text>
</comment>
<evidence type="ECO:0000256" key="2">
    <source>
        <dbReference type="ARBA" id="ARBA00022448"/>
    </source>
</evidence>
<evidence type="ECO:0000256" key="4">
    <source>
        <dbReference type="ARBA" id="ARBA00022989"/>
    </source>
</evidence>
<feature type="transmembrane region" description="Helical" evidence="6">
    <location>
        <begin position="317"/>
        <end position="342"/>
    </location>
</feature>
<keyword evidence="3 6" id="KW-0812">Transmembrane</keyword>
<dbReference type="EMBL" id="VEPZ02000562">
    <property type="protein sequence ID" value="KAE8722409.1"/>
    <property type="molecule type" value="Genomic_DNA"/>
</dbReference>
<dbReference type="InterPro" id="IPR036259">
    <property type="entry name" value="MFS_trans_sf"/>
</dbReference>
<gene>
    <name evidence="7" type="ORF">F3Y22_tig00014064pilonHSYRG00118</name>
</gene>
<evidence type="ECO:0000256" key="1">
    <source>
        <dbReference type="ARBA" id="ARBA00004141"/>
    </source>
</evidence>
<keyword evidence="4 6" id="KW-1133">Transmembrane helix</keyword>
<accession>A0A6A3C5U5</accession>
<feature type="transmembrane region" description="Helical" evidence="6">
    <location>
        <begin position="277"/>
        <end position="296"/>
    </location>
</feature>
<sequence length="364" mass="40281">MLLINLAAIMERADENPLPSVYKEDSEAFNSGPSDLGYLTFIRNFVQGLASRLAGVLIINYDHPTVLTIGTMCWALSTAAVGLSKQFHQFGMWKAGNGFGLEIVIPAFQSFIADSYMDAILGYAWMALCLHFDGNFKFIHWTPCVPFVVDPTKTVSVNHDAGFDLKRDELVEKRNARVSSVWLETLTATKAVIKSSNFSDNCLAESCWFITMDCHAALLSVFAIGCAMGSFLGGLIADRLSQIYTHTGRIMCAQFSAFMGIPFSVFLLQVIPQSKNSYYTFAVTLFLMGLTISILSEKMFFYYSKSIDPINGPPHEALALSRGLLSMIAVPFGLCCLCYTPLYKLFRRDRANVRLAALKAQGMV</sequence>
<reference evidence="7" key="1">
    <citation type="submission" date="2019-09" db="EMBL/GenBank/DDBJ databases">
        <title>Draft genome information of white flower Hibiscus syriacus.</title>
        <authorList>
            <person name="Kim Y.-M."/>
        </authorList>
    </citation>
    <scope>NUCLEOTIDE SEQUENCE [LARGE SCALE GENOMIC DNA]</scope>
    <source>
        <strain evidence="7">YM2019G1</strain>
    </source>
</reference>
<dbReference type="Gene3D" id="1.20.1250.20">
    <property type="entry name" value="MFS general substrate transporter like domains"/>
    <property type="match status" value="1"/>
</dbReference>
<protein>
    <submittedName>
        <fullName evidence="7">BES1/BZR1-like protein 2-like</fullName>
    </submittedName>
</protein>